<dbReference type="GO" id="GO:0016712">
    <property type="term" value="F:oxidoreductase activity, acting on paired donors, with incorporation or reduction of molecular oxygen, reduced flavin or flavoprotein as one donor, and incorporation of one atom of oxygen"/>
    <property type="evidence" value="ECO:0007669"/>
    <property type="project" value="TreeGrafter"/>
</dbReference>
<dbReference type="InterPro" id="IPR002401">
    <property type="entry name" value="Cyt_P450_E_grp-I"/>
</dbReference>
<dbReference type="GO" id="GO:0020037">
    <property type="term" value="F:heme binding"/>
    <property type="evidence" value="ECO:0007669"/>
    <property type="project" value="InterPro"/>
</dbReference>
<evidence type="ECO:0000256" key="4">
    <source>
        <dbReference type="PIRSR" id="PIRSR602401-1"/>
    </source>
</evidence>
<proteinExistence type="inferred from homology"/>
<dbReference type="InterPro" id="IPR001128">
    <property type="entry name" value="Cyt_P450"/>
</dbReference>
<dbReference type="AlphaFoldDB" id="A0A1I8IXL4"/>
<organism evidence="6 7">
    <name type="scientific">Macrostomum lignano</name>
    <dbReference type="NCBI Taxonomy" id="282301"/>
    <lineage>
        <taxon>Eukaryota</taxon>
        <taxon>Metazoa</taxon>
        <taxon>Spiralia</taxon>
        <taxon>Lophotrochozoa</taxon>
        <taxon>Platyhelminthes</taxon>
        <taxon>Rhabditophora</taxon>
        <taxon>Macrostomorpha</taxon>
        <taxon>Macrostomida</taxon>
        <taxon>Macrostomidae</taxon>
        <taxon>Macrostomum</taxon>
    </lineage>
</organism>
<dbReference type="GO" id="GO:0005737">
    <property type="term" value="C:cytoplasm"/>
    <property type="evidence" value="ECO:0007669"/>
    <property type="project" value="TreeGrafter"/>
</dbReference>
<dbReference type="PROSITE" id="PS00086">
    <property type="entry name" value="CYTOCHROME_P450"/>
    <property type="match status" value="1"/>
</dbReference>
<keyword evidence="4" id="KW-0349">Heme</keyword>
<protein>
    <submittedName>
        <fullName evidence="7">Cytochrome P450</fullName>
    </submittedName>
</protein>
<sequence length="760" mass="84778">QNRCCWNCASASSFCGFCGASPTPEIAVQNRCLTYLKLPFLGHLPFLAVKHLRDPKRRQYMDMVTMQHHPVFSNIVGLQRFVIISGYEAIKSAFFDYGDAFSGRPRNPFYLLVSGGKGVILSEGSTWKEQRRFALRVLRDLGLGKSRMEEVISAEAEELVANFAALNGRPVNTKDLLSKHNKQRTTPATQQQNQHLQQQQQPASPTTTNTSISNNNNTSISNNNNTSISNNNNTSISNNNNTSISNNNNTSISNNNNTSISNNNNTSISNINNTSISNIKNTSISNNNNTSISNNNNTSISNINNTSISNNNNNTSISNNNNTNISNNNTSISNNNNTNISNNNTSISNNNNTSISNINNTNISNNNNTNISNNNNTRISNSNNSNISNNKNNTKNNTCKNNENNTTIKNYINNNPDFKATIDHVTNVTQVGSPAQFLTIFYPFLCQPWIVKLLPGLNRSVISRDWLSEACQARVNRIRQKFNEEFGEDIVDNASAAEPVNFVEAYLREQRRRLAAGESTLGSFDDEQLVQTVLDLYIAGSDTTTSTLGWLLLYSALHPDEQRQCQAELATELSEAPVRLDDRRRLHRVLAFIDEGMRMSSILVHNVDRQVALLNICAVFLIQKLNKHLLNIAALRVLRDTEFLGYLIPASAIVFINLYGHHRDPRYFPNPSEFKPSRFLDSDGRYQASQYLIPFGLGRRSCLGESLAKAEVFLLFASLLQKFNIELTDECLKLGEDLLVGTDGIVRAPEPHQLRLVPRD</sequence>
<keyword evidence="3 4" id="KW-0408">Iron</keyword>
<dbReference type="Gene3D" id="1.10.630.10">
    <property type="entry name" value="Cytochrome P450"/>
    <property type="match status" value="2"/>
</dbReference>
<accession>A0A1I8IXL4</accession>
<dbReference type="WBParaSite" id="maker-uti_cns_0018874-snap-gene-0.2-mRNA-1">
    <property type="protein sequence ID" value="maker-uti_cns_0018874-snap-gene-0.2-mRNA-1"/>
    <property type="gene ID" value="maker-uti_cns_0018874-snap-gene-0.2"/>
</dbReference>
<dbReference type="InterPro" id="IPR017972">
    <property type="entry name" value="Cyt_P450_CS"/>
</dbReference>
<evidence type="ECO:0000256" key="3">
    <source>
        <dbReference type="ARBA" id="ARBA00023004"/>
    </source>
</evidence>
<dbReference type="PANTHER" id="PTHR24300:SF403">
    <property type="entry name" value="CYTOCHROME P450 306A1"/>
    <property type="match status" value="1"/>
</dbReference>
<dbReference type="InterPro" id="IPR050182">
    <property type="entry name" value="Cytochrome_P450_fam2"/>
</dbReference>
<evidence type="ECO:0000256" key="2">
    <source>
        <dbReference type="ARBA" id="ARBA00022723"/>
    </source>
</evidence>
<evidence type="ECO:0000313" key="7">
    <source>
        <dbReference type="WBParaSite" id="maker-uti_cns_0018874-snap-gene-0.2-mRNA-1"/>
    </source>
</evidence>
<comment type="cofactor">
    <cofactor evidence="4">
        <name>heme</name>
        <dbReference type="ChEBI" id="CHEBI:30413"/>
    </cofactor>
</comment>
<feature type="compositionally biased region" description="Low complexity" evidence="5">
    <location>
        <begin position="186"/>
        <end position="242"/>
    </location>
</feature>
<feature type="binding site" description="axial binding residue" evidence="4">
    <location>
        <position position="702"/>
    </location>
    <ligand>
        <name>heme</name>
        <dbReference type="ChEBI" id="CHEBI:30413"/>
    </ligand>
    <ligandPart>
        <name>Fe</name>
        <dbReference type="ChEBI" id="CHEBI:18248"/>
    </ligandPart>
</feature>
<dbReference type="GO" id="GO:0006805">
    <property type="term" value="P:xenobiotic metabolic process"/>
    <property type="evidence" value="ECO:0007669"/>
    <property type="project" value="TreeGrafter"/>
</dbReference>
<dbReference type="GO" id="GO:0005506">
    <property type="term" value="F:iron ion binding"/>
    <property type="evidence" value="ECO:0007669"/>
    <property type="project" value="InterPro"/>
</dbReference>
<dbReference type="InterPro" id="IPR036396">
    <property type="entry name" value="Cyt_P450_sf"/>
</dbReference>
<feature type="region of interest" description="Disordered" evidence="5">
    <location>
        <begin position="180"/>
        <end position="242"/>
    </location>
</feature>
<feature type="region of interest" description="Disordered" evidence="5">
    <location>
        <begin position="358"/>
        <end position="403"/>
    </location>
</feature>
<keyword evidence="2 4" id="KW-0479">Metal-binding</keyword>
<dbReference type="Proteomes" id="UP000095280">
    <property type="component" value="Unplaced"/>
</dbReference>
<evidence type="ECO:0000256" key="1">
    <source>
        <dbReference type="ARBA" id="ARBA00010617"/>
    </source>
</evidence>
<name>A0A1I8IXL4_9PLAT</name>
<dbReference type="PRINTS" id="PR00463">
    <property type="entry name" value="EP450I"/>
</dbReference>
<feature type="region of interest" description="Disordered" evidence="5">
    <location>
        <begin position="314"/>
        <end position="337"/>
    </location>
</feature>
<dbReference type="Pfam" id="PF00067">
    <property type="entry name" value="p450"/>
    <property type="match status" value="3"/>
</dbReference>
<evidence type="ECO:0000313" key="6">
    <source>
        <dbReference type="Proteomes" id="UP000095280"/>
    </source>
</evidence>
<dbReference type="SUPFAM" id="SSF48264">
    <property type="entry name" value="Cytochrome P450"/>
    <property type="match status" value="3"/>
</dbReference>
<dbReference type="GO" id="GO:0006082">
    <property type="term" value="P:organic acid metabolic process"/>
    <property type="evidence" value="ECO:0007669"/>
    <property type="project" value="TreeGrafter"/>
</dbReference>
<reference evidence="7" key="1">
    <citation type="submission" date="2016-11" db="UniProtKB">
        <authorList>
            <consortium name="WormBaseParasite"/>
        </authorList>
    </citation>
    <scope>IDENTIFICATION</scope>
</reference>
<dbReference type="PRINTS" id="PR00385">
    <property type="entry name" value="P450"/>
</dbReference>
<dbReference type="PANTHER" id="PTHR24300">
    <property type="entry name" value="CYTOCHROME P450 508A4-RELATED"/>
    <property type="match status" value="1"/>
</dbReference>
<dbReference type="GO" id="GO:0008395">
    <property type="term" value="F:steroid hydroxylase activity"/>
    <property type="evidence" value="ECO:0007669"/>
    <property type="project" value="TreeGrafter"/>
</dbReference>
<comment type="similarity">
    <text evidence="1">Belongs to the cytochrome P450 family.</text>
</comment>
<keyword evidence="6" id="KW-1185">Reference proteome</keyword>
<evidence type="ECO:0000256" key="5">
    <source>
        <dbReference type="SAM" id="MobiDB-lite"/>
    </source>
</evidence>